<evidence type="ECO:0000256" key="1">
    <source>
        <dbReference type="ARBA" id="ARBA00004429"/>
    </source>
</evidence>
<dbReference type="GO" id="GO:0046872">
    <property type="term" value="F:metal ion binding"/>
    <property type="evidence" value="ECO:0007669"/>
    <property type="project" value="UniProtKB-KW"/>
</dbReference>
<keyword evidence="11 13" id="KW-0472">Membrane</keyword>
<feature type="transmembrane region" description="Helical" evidence="13">
    <location>
        <begin position="356"/>
        <end position="377"/>
    </location>
</feature>
<evidence type="ECO:0000256" key="12">
    <source>
        <dbReference type="PIRSR" id="PIRSR006247-1"/>
    </source>
</evidence>
<keyword evidence="5" id="KW-0997">Cell inner membrane</keyword>
<comment type="similarity">
    <text evidence="2">Belongs to the TrkH potassium transport family.</text>
</comment>
<keyword evidence="9 13" id="KW-1133">Transmembrane helix</keyword>
<evidence type="ECO:0000256" key="3">
    <source>
        <dbReference type="ARBA" id="ARBA00022448"/>
    </source>
</evidence>
<dbReference type="GO" id="GO:0005886">
    <property type="term" value="C:plasma membrane"/>
    <property type="evidence" value="ECO:0007669"/>
    <property type="project" value="UniProtKB-SubCell"/>
</dbReference>
<feature type="binding site" evidence="12">
    <location>
        <position position="242"/>
    </location>
    <ligand>
        <name>K(+)</name>
        <dbReference type="ChEBI" id="CHEBI:29103"/>
    </ligand>
</feature>
<dbReference type="Pfam" id="PF02386">
    <property type="entry name" value="TrkH"/>
    <property type="match status" value="1"/>
</dbReference>
<dbReference type="InterPro" id="IPR003445">
    <property type="entry name" value="Cat_transpt"/>
</dbReference>
<evidence type="ECO:0000313" key="15">
    <source>
        <dbReference type="Proteomes" id="UP000318017"/>
    </source>
</evidence>
<feature type="transmembrane region" description="Helical" evidence="13">
    <location>
        <begin position="294"/>
        <end position="314"/>
    </location>
</feature>
<proteinExistence type="inferred from homology"/>
<evidence type="ECO:0000256" key="11">
    <source>
        <dbReference type="ARBA" id="ARBA00023136"/>
    </source>
</evidence>
<dbReference type="GO" id="GO:0015379">
    <property type="term" value="F:potassium:chloride symporter activity"/>
    <property type="evidence" value="ECO:0007669"/>
    <property type="project" value="InterPro"/>
</dbReference>
<keyword evidence="15" id="KW-1185">Reference proteome</keyword>
<evidence type="ECO:0000256" key="6">
    <source>
        <dbReference type="ARBA" id="ARBA00022538"/>
    </source>
</evidence>
<evidence type="ECO:0000256" key="9">
    <source>
        <dbReference type="ARBA" id="ARBA00022989"/>
    </source>
</evidence>
<sequence length="526" mass="58171">MNFRLLSRMLGVICLLFAVTMLFSLPWAHPVLGWRAQLETRPQAFEWAGFRGLLTSCLVSLVCGCVFTWYGRPAKGQKLFRKEAMATVGLSWMLATLLGALPFVLSGTRHPDGSPISFVDALFESQSGFSTTGATILGELENPVLVPHCILFWRCSTHFLGGLGIVVLLVALLGQGASGKAMMRAEITGPTKDSSYSRMQKTAGVFASIYVLLNLLLAMTYWWLGMSVFDALCHAFSTMATGGFSTYNASLGHFDSPWIDYVTVLFMVLAGSNFGLLLLVSTGRVDRLLKDVEFQVYICIIVVVTAAIVTFGLWSHDFENFFGALRYALFQVVSVLTTTGYGTQDFDRWNNFGRGVLLLIMFVGGCAGSTSGGMKVIRHVMFVKILRHELELTYRPHVVRPLRIGDQIIEDINIRKHILVYVGLVSAIFAFSWLLLITVEPDTQWNAQPQVVGAENQLDHKLLDCASAVIATLHNVGPGLGVVGPTANYAGFSPWSKLWFVFLMMLGRLELFSILVLFIPAFWRKL</sequence>
<dbReference type="PANTHER" id="PTHR32024">
    <property type="entry name" value="TRK SYSTEM POTASSIUM UPTAKE PROTEIN TRKG-RELATED"/>
    <property type="match status" value="1"/>
</dbReference>
<protein>
    <submittedName>
        <fullName evidence="14">Trk system potassium uptake protein TrkG</fullName>
    </submittedName>
</protein>
<dbReference type="PANTHER" id="PTHR32024:SF2">
    <property type="entry name" value="TRK SYSTEM POTASSIUM UPTAKE PROTEIN TRKG-RELATED"/>
    <property type="match status" value="1"/>
</dbReference>
<evidence type="ECO:0000256" key="2">
    <source>
        <dbReference type="ARBA" id="ARBA00009137"/>
    </source>
</evidence>
<evidence type="ECO:0000256" key="10">
    <source>
        <dbReference type="ARBA" id="ARBA00023065"/>
    </source>
</evidence>
<accession>A0A518G0H2</accession>
<dbReference type="KEGG" id="ahel:Q31a_03450"/>
<keyword evidence="10" id="KW-0406">Ion transport</keyword>
<feature type="binding site" evidence="12">
    <location>
        <position position="338"/>
    </location>
    <ligand>
        <name>K(+)</name>
        <dbReference type="ChEBI" id="CHEBI:29103"/>
    </ligand>
</feature>
<keyword evidence="4" id="KW-1003">Cell membrane</keyword>
<feature type="transmembrane region" description="Helical" evidence="13">
    <location>
        <begin position="202"/>
        <end position="224"/>
    </location>
</feature>
<dbReference type="AlphaFoldDB" id="A0A518G0H2"/>
<feature type="binding site" evidence="12">
    <location>
        <position position="476"/>
    </location>
    <ligand>
        <name>K(+)</name>
        <dbReference type="ChEBI" id="CHEBI:29103"/>
    </ligand>
</feature>
<keyword evidence="3" id="KW-0813">Transport</keyword>
<dbReference type="RefSeq" id="WP_145073019.1">
    <property type="nucleotide sequence ID" value="NZ_CP036298.1"/>
</dbReference>
<name>A0A518G0H2_9BACT</name>
<keyword evidence="7 13" id="KW-0812">Transmembrane</keyword>
<feature type="transmembrane region" description="Helical" evidence="13">
    <location>
        <begin position="84"/>
        <end position="105"/>
    </location>
</feature>
<feature type="binding site" evidence="12">
    <location>
        <position position="132"/>
    </location>
    <ligand>
        <name>K(+)</name>
        <dbReference type="ChEBI" id="CHEBI:29103"/>
    </ligand>
</feature>
<keyword evidence="6" id="KW-0633">Potassium transport</keyword>
<dbReference type="EMBL" id="CP036298">
    <property type="protein sequence ID" value="QDV22066.1"/>
    <property type="molecule type" value="Genomic_DNA"/>
</dbReference>
<feature type="transmembrane region" description="Helical" evidence="13">
    <location>
        <begin position="498"/>
        <end position="523"/>
    </location>
</feature>
<feature type="transmembrane region" description="Helical" evidence="13">
    <location>
        <begin position="49"/>
        <end position="72"/>
    </location>
</feature>
<reference evidence="14 15" key="1">
    <citation type="submission" date="2019-02" db="EMBL/GenBank/DDBJ databases">
        <title>Deep-cultivation of Planctomycetes and their phenomic and genomic characterization uncovers novel biology.</title>
        <authorList>
            <person name="Wiegand S."/>
            <person name="Jogler M."/>
            <person name="Boedeker C."/>
            <person name="Pinto D."/>
            <person name="Vollmers J."/>
            <person name="Rivas-Marin E."/>
            <person name="Kohn T."/>
            <person name="Peeters S.H."/>
            <person name="Heuer A."/>
            <person name="Rast P."/>
            <person name="Oberbeckmann S."/>
            <person name="Bunk B."/>
            <person name="Jeske O."/>
            <person name="Meyerdierks A."/>
            <person name="Storesund J.E."/>
            <person name="Kallscheuer N."/>
            <person name="Luecker S."/>
            <person name="Lage O.M."/>
            <person name="Pohl T."/>
            <person name="Merkel B.J."/>
            <person name="Hornburger P."/>
            <person name="Mueller R.-W."/>
            <person name="Bruemmer F."/>
            <person name="Labrenz M."/>
            <person name="Spormann A.M."/>
            <person name="Op den Camp H."/>
            <person name="Overmann J."/>
            <person name="Amann R."/>
            <person name="Jetten M.S.M."/>
            <person name="Mascher T."/>
            <person name="Medema M.H."/>
            <person name="Devos D.P."/>
            <person name="Kaster A.-K."/>
            <person name="Ovreas L."/>
            <person name="Rohde M."/>
            <person name="Galperin M.Y."/>
            <person name="Jogler C."/>
        </authorList>
    </citation>
    <scope>NUCLEOTIDE SEQUENCE [LARGE SCALE GENOMIC DNA]</scope>
    <source>
        <strain evidence="14 15">Q31a</strain>
    </source>
</reference>
<feature type="transmembrane region" description="Helical" evidence="13">
    <location>
        <begin position="258"/>
        <end position="282"/>
    </location>
</feature>
<dbReference type="OrthoDB" id="9810952at2"/>
<dbReference type="PIRSF" id="PIRSF006247">
    <property type="entry name" value="TrkH"/>
    <property type="match status" value="1"/>
</dbReference>
<comment type="subcellular location">
    <subcellularLocation>
        <location evidence="1">Cell inner membrane</location>
        <topology evidence="1">Multi-pass membrane protein</topology>
    </subcellularLocation>
</comment>
<evidence type="ECO:0000256" key="7">
    <source>
        <dbReference type="ARBA" id="ARBA00022692"/>
    </source>
</evidence>
<feature type="binding site" evidence="12">
    <location>
        <position position="131"/>
    </location>
    <ligand>
        <name>K(+)</name>
        <dbReference type="ChEBI" id="CHEBI:29103"/>
    </ligand>
</feature>
<feature type="transmembrane region" description="Helical" evidence="13">
    <location>
        <begin position="418"/>
        <end position="439"/>
    </location>
</feature>
<gene>
    <name evidence="14" type="primary">trkG</name>
    <name evidence="14" type="ORF">Q31a_03450</name>
</gene>
<feature type="binding site" evidence="12">
    <location>
        <position position="475"/>
    </location>
    <ligand>
        <name>K(+)</name>
        <dbReference type="ChEBI" id="CHEBI:29103"/>
    </ligand>
</feature>
<feature type="binding site" evidence="12">
    <location>
        <position position="339"/>
    </location>
    <ligand>
        <name>K(+)</name>
        <dbReference type="ChEBI" id="CHEBI:29103"/>
    </ligand>
</feature>
<keyword evidence="12" id="KW-0479">Metal-binding</keyword>
<evidence type="ECO:0000256" key="4">
    <source>
        <dbReference type="ARBA" id="ARBA00022475"/>
    </source>
</evidence>
<evidence type="ECO:0000256" key="13">
    <source>
        <dbReference type="SAM" id="Phobius"/>
    </source>
</evidence>
<evidence type="ECO:0000256" key="5">
    <source>
        <dbReference type="ARBA" id="ARBA00022519"/>
    </source>
</evidence>
<keyword evidence="8 12" id="KW-0630">Potassium</keyword>
<dbReference type="Proteomes" id="UP000318017">
    <property type="component" value="Chromosome"/>
</dbReference>
<evidence type="ECO:0000256" key="8">
    <source>
        <dbReference type="ARBA" id="ARBA00022958"/>
    </source>
</evidence>
<dbReference type="InterPro" id="IPR004772">
    <property type="entry name" value="TrkH"/>
</dbReference>
<organism evidence="14 15">
    <name type="scientific">Aureliella helgolandensis</name>
    <dbReference type="NCBI Taxonomy" id="2527968"/>
    <lineage>
        <taxon>Bacteria</taxon>
        <taxon>Pseudomonadati</taxon>
        <taxon>Planctomycetota</taxon>
        <taxon>Planctomycetia</taxon>
        <taxon>Pirellulales</taxon>
        <taxon>Pirellulaceae</taxon>
        <taxon>Aureliella</taxon>
    </lineage>
</organism>
<feature type="transmembrane region" description="Helical" evidence="13">
    <location>
        <begin position="151"/>
        <end position="174"/>
    </location>
</feature>
<evidence type="ECO:0000313" key="14">
    <source>
        <dbReference type="EMBL" id="QDV22066.1"/>
    </source>
</evidence>